<evidence type="ECO:0000313" key="3">
    <source>
        <dbReference type="Proteomes" id="UP001152759"/>
    </source>
</evidence>
<feature type="region of interest" description="Disordered" evidence="1">
    <location>
        <begin position="341"/>
        <end position="522"/>
    </location>
</feature>
<dbReference type="Gene3D" id="2.30.29.30">
    <property type="entry name" value="Pleckstrin-homology domain (PH domain)/Phosphotyrosine-binding domain (PTB)"/>
    <property type="match status" value="1"/>
</dbReference>
<proteinExistence type="predicted"/>
<feature type="compositionally biased region" description="Polar residues" evidence="1">
    <location>
        <begin position="548"/>
        <end position="562"/>
    </location>
</feature>
<dbReference type="InterPro" id="IPR011993">
    <property type="entry name" value="PH-like_dom_sf"/>
</dbReference>
<feature type="compositionally biased region" description="Low complexity" evidence="1">
    <location>
        <begin position="402"/>
        <end position="411"/>
    </location>
</feature>
<feature type="compositionally biased region" description="Basic residues" evidence="1">
    <location>
        <begin position="719"/>
        <end position="751"/>
    </location>
</feature>
<dbReference type="PANTHER" id="PTHR21219:SF4">
    <property type="entry name" value="PID DOMAIN-CONTAINING PROTEIN"/>
    <property type="match status" value="1"/>
</dbReference>
<gene>
    <name evidence="2" type="ORF">BEMITA_LOCUS9838</name>
</gene>
<feature type="region of interest" description="Disordered" evidence="1">
    <location>
        <begin position="548"/>
        <end position="567"/>
    </location>
</feature>
<protein>
    <recommendedName>
        <fullName evidence="4">PID domain-containing protein</fullName>
    </recommendedName>
</protein>
<dbReference type="AlphaFoldDB" id="A0A9P0AGA9"/>
<feature type="compositionally biased region" description="Basic and acidic residues" evidence="1">
    <location>
        <begin position="374"/>
        <end position="385"/>
    </location>
</feature>
<keyword evidence="3" id="KW-1185">Reference proteome</keyword>
<dbReference type="PANTHER" id="PTHR21219">
    <property type="entry name" value="FI19613P1"/>
    <property type="match status" value="1"/>
</dbReference>
<accession>A0A9P0AGA9</accession>
<sequence>MVKSNCFGESLRDSIKMDNNYEILMMKYQDNPRMIGSPSISSGGRGFRLGQQNVLDLNSTSVMERASQKFDKSSICSGSIASCKQKIDAMFETQSVQSHPIGLKTSLINANDGEDSDESINQNNIQMKIDKMFSEIHNDFDKKDDESTDSDSRTSHCYHVDYLGSISLNNRKISSLESLQEPLKNLYFNYVKSLENNRGCNLMSSLEITSTGLRISCREREQTNPFATIAVWAAVKFVCRPRSLNHGKEFGMEYSFMPLISNQDPNDKAALFQRLTSSETLIFENRNSDNLPIFVVVMKKLASKQLECHGFVCESNELAITIAAKLYKALVRAMSEPNSKHKLKHFNGLSSMSVSSSSDVNRLEKNQNGKLRLKRTDGGIRESSRESNASQFHRNQNRRSLRSNSSMSNRGNEGRFQEVTVVIENDRTPNMPRSSHAPKSKEDFSKPPKRPPKSNSIRSSSGSISSATKVTQTDFNDIRPRRPKPDQTGHPKSFRSPVNEINQNLRRSASERCPSGVQSMMDTQSGDIFTKVAIPRSRSFLNANGPFVTNYNRPSRNHPSSDLSKKVKESSPLGFNEIFTELQNQEGLNSMDDILNAIINREGMSFNDLKPIYKEFLLKLALTLTKDELYERSKLIMQRQKVLKKQKRKRSKSSSITSLSLKNAFRKSVSKLNQRKKKCKKRGGTLEFTSGIFPADKHKKSKSDYTDTSVTTWSSYLSRKRPSVRASRRPSFKVAHRKARSSRRPSQRKAPHSTSEDSDFFSLIRCDKSQRNGDKSHGNGDCFHQSSSGYFSYSECSCNTESCSCSSATKCYCSLAQRPRPRSQKRSQPPLLDSGAMSLSSCDCDTDSCVESEKCYCNNLRNLSAFEQLKQQGFAASDSSLSRAASPTTAWQKNESTTRSRPGHLGAQSSKSLEFVQFSRTQSQKGGKKGSYLNRMEVYDSLNYKNHPSSSSFSYHNASSQASTINSQRKSLSSDNLALDYDMFSSSKGMQPRGYRKEKKVLVVSARDSKGRIIYLDSGRPENGRQRSLTRSNSHMTATEALSVKKSAEIAALFSNSTSMQKCISQPYKVTRDAVIYNAIQSPDSCIVQGNEPHYLKHSNLENSLGYYP</sequence>
<evidence type="ECO:0008006" key="4">
    <source>
        <dbReference type="Google" id="ProtNLM"/>
    </source>
</evidence>
<feature type="region of interest" description="Disordered" evidence="1">
    <location>
        <begin position="719"/>
        <end position="757"/>
    </location>
</feature>
<organism evidence="2 3">
    <name type="scientific">Bemisia tabaci</name>
    <name type="common">Sweetpotato whitefly</name>
    <name type="synonym">Aleurodes tabaci</name>
    <dbReference type="NCBI Taxonomy" id="7038"/>
    <lineage>
        <taxon>Eukaryota</taxon>
        <taxon>Metazoa</taxon>
        <taxon>Ecdysozoa</taxon>
        <taxon>Arthropoda</taxon>
        <taxon>Hexapoda</taxon>
        <taxon>Insecta</taxon>
        <taxon>Pterygota</taxon>
        <taxon>Neoptera</taxon>
        <taxon>Paraneoptera</taxon>
        <taxon>Hemiptera</taxon>
        <taxon>Sternorrhyncha</taxon>
        <taxon>Aleyrodoidea</taxon>
        <taxon>Aleyrodidae</taxon>
        <taxon>Aleyrodinae</taxon>
        <taxon>Bemisia</taxon>
    </lineage>
</organism>
<reference evidence="2" key="1">
    <citation type="submission" date="2021-12" db="EMBL/GenBank/DDBJ databases">
        <authorList>
            <person name="King R."/>
        </authorList>
    </citation>
    <scope>NUCLEOTIDE SEQUENCE</scope>
</reference>
<feature type="compositionally biased region" description="Polar residues" evidence="1">
    <location>
        <begin position="887"/>
        <end position="900"/>
    </location>
</feature>
<dbReference type="EMBL" id="OU963867">
    <property type="protein sequence ID" value="CAH0391192.1"/>
    <property type="molecule type" value="Genomic_DNA"/>
</dbReference>
<feature type="region of interest" description="Disordered" evidence="1">
    <location>
        <begin position="877"/>
        <end position="911"/>
    </location>
</feature>
<feature type="compositionally biased region" description="Basic and acidic residues" evidence="1">
    <location>
        <begin position="476"/>
        <end position="489"/>
    </location>
</feature>
<dbReference type="KEGG" id="btab:109033904"/>
<feature type="compositionally biased region" description="Low complexity" evidence="1">
    <location>
        <begin position="453"/>
        <end position="466"/>
    </location>
</feature>
<dbReference type="Proteomes" id="UP001152759">
    <property type="component" value="Chromosome 6"/>
</dbReference>
<evidence type="ECO:0000256" key="1">
    <source>
        <dbReference type="SAM" id="MobiDB-lite"/>
    </source>
</evidence>
<feature type="compositionally biased region" description="Low complexity" evidence="1">
    <location>
        <begin position="877"/>
        <end position="886"/>
    </location>
</feature>
<name>A0A9P0AGA9_BEMTA</name>
<evidence type="ECO:0000313" key="2">
    <source>
        <dbReference type="EMBL" id="CAH0391192.1"/>
    </source>
</evidence>